<dbReference type="EMBL" id="LSBJ02000002">
    <property type="protein sequence ID" value="OAQ69783.1"/>
    <property type="molecule type" value="Genomic_DNA"/>
</dbReference>
<proteinExistence type="predicted"/>
<dbReference type="Pfam" id="PF23865">
    <property type="entry name" value="DUF7223"/>
    <property type="match status" value="1"/>
</dbReference>
<dbReference type="OrthoDB" id="160645at2759"/>
<dbReference type="STRING" id="1380566.A0A179FXK9"/>
<dbReference type="InterPro" id="IPR055647">
    <property type="entry name" value="DUF7223"/>
</dbReference>
<gene>
    <name evidence="2" type="ORF">VFPPC_15485</name>
</gene>
<comment type="caution">
    <text evidence="2">The sequence shown here is derived from an EMBL/GenBank/DDBJ whole genome shotgun (WGS) entry which is preliminary data.</text>
</comment>
<dbReference type="Proteomes" id="UP000078397">
    <property type="component" value="Unassembled WGS sequence"/>
</dbReference>
<evidence type="ECO:0000313" key="2">
    <source>
        <dbReference type="EMBL" id="OAQ69783.1"/>
    </source>
</evidence>
<organism evidence="2 3">
    <name type="scientific">Pochonia chlamydosporia 170</name>
    <dbReference type="NCBI Taxonomy" id="1380566"/>
    <lineage>
        <taxon>Eukaryota</taxon>
        <taxon>Fungi</taxon>
        <taxon>Dikarya</taxon>
        <taxon>Ascomycota</taxon>
        <taxon>Pezizomycotina</taxon>
        <taxon>Sordariomycetes</taxon>
        <taxon>Hypocreomycetidae</taxon>
        <taxon>Hypocreales</taxon>
        <taxon>Clavicipitaceae</taxon>
        <taxon>Pochonia</taxon>
    </lineage>
</organism>
<evidence type="ECO:0000313" key="3">
    <source>
        <dbReference type="Proteomes" id="UP000078397"/>
    </source>
</evidence>
<accession>A0A179FXK9</accession>
<sequence>MAGRRLPIEFNVRLEITLDPSSQTVRLGSYPHPWSGHSANVQIVRCWLQFQISGFCRSSQSGLFILFATDAKSTENTRQPYNITEIQYDERNFKASLTAKKTDFKDAVRAGSLHIEKGAVKSKLQSRAAGLESRASWETSISLDRDVVGNIFKEDRGALDCTKCGSVGQIGMALHADWNLWYDPFPSEAYLEFWADNLGSKMDLALSGKAGAKFGSQIELWNHVIAGIGIPHVAELDLGHICFWGCDDAKDGWDVQALRFPARMSGEVSATAEVYAYTSLQAEASFLWWHEQVGLAAKAPQIKGKFTGMFGDNVCDNPQYHFGLQAELSVGLDLYGYAGNDAINSKHWDIFNSDVKIFCQREKVQYYLLFPTFLPKGLSFQRK</sequence>
<evidence type="ECO:0000259" key="1">
    <source>
        <dbReference type="Pfam" id="PF23865"/>
    </source>
</evidence>
<reference evidence="2 3" key="1">
    <citation type="journal article" date="2016" name="PLoS Pathog.">
        <title>Biosynthesis of antibiotic leucinostatins in bio-control fungus Purpureocillium lilacinum and their inhibition on phytophthora revealed by genome mining.</title>
        <authorList>
            <person name="Wang G."/>
            <person name="Liu Z."/>
            <person name="Lin R."/>
            <person name="Li E."/>
            <person name="Mao Z."/>
            <person name="Ling J."/>
            <person name="Yang Y."/>
            <person name="Yin W.B."/>
            <person name="Xie B."/>
        </authorList>
    </citation>
    <scope>NUCLEOTIDE SEQUENCE [LARGE SCALE GENOMIC DNA]</scope>
    <source>
        <strain evidence="2">170</strain>
    </source>
</reference>
<name>A0A179FXK9_METCM</name>
<keyword evidence="3" id="KW-1185">Reference proteome</keyword>
<dbReference type="AlphaFoldDB" id="A0A179FXK9"/>
<dbReference type="GeneID" id="28857232"/>
<feature type="domain" description="DUF7223" evidence="1">
    <location>
        <begin position="250"/>
        <end position="342"/>
    </location>
</feature>
<dbReference type="RefSeq" id="XP_018146320.1">
    <property type="nucleotide sequence ID" value="XM_018293238.1"/>
</dbReference>
<protein>
    <recommendedName>
        <fullName evidence="1">DUF7223 domain-containing protein</fullName>
    </recommendedName>
</protein>
<dbReference type="KEGG" id="pchm:VFPPC_15485"/>